<dbReference type="InterPro" id="IPR012674">
    <property type="entry name" value="Calycin"/>
</dbReference>
<evidence type="ECO:0000313" key="6">
    <source>
        <dbReference type="EMBL" id="PSK85534.1"/>
    </source>
</evidence>
<dbReference type="PANTHER" id="PTHR10612:SF34">
    <property type="entry name" value="APOLIPOPROTEIN D"/>
    <property type="match status" value="1"/>
</dbReference>
<keyword evidence="3 6" id="KW-0449">Lipoprotein</keyword>
<protein>
    <submittedName>
        <fullName evidence="6">Apolipoprotein D and lipocalin family protein</fullName>
    </submittedName>
</protein>
<dbReference type="OrthoDB" id="329806at2"/>
<dbReference type="PROSITE" id="PS00213">
    <property type="entry name" value="LIPOCALIN"/>
    <property type="match status" value="1"/>
</dbReference>
<feature type="lipid moiety-binding region" description="S-diacylglycerol cysteine" evidence="3">
    <location>
        <position position="22"/>
    </location>
</feature>
<organism evidence="6 7">
    <name type="scientific">Prolixibacter denitrificans</name>
    <dbReference type="NCBI Taxonomy" id="1541063"/>
    <lineage>
        <taxon>Bacteria</taxon>
        <taxon>Pseudomonadati</taxon>
        <taxon>Bacteroidota</taxon>
        <taxon>Bacteroidia</taxon>
        <taxon>Marinilabiliales</taxon>
        <taxon>Prolixibacteraceae</taxon>
        <taxon>Prolixibacter</taxon>
    </lineage>
</organism>
<evidence type="ECO:0000256" key="3">
    <source>
        <dbReference type="PIRSR" id="PIRSR036893-52"/>
    </source>
</evidence>
<dbReference type="Gene3D" id="2.40.128.20">
    <property type="match status" value="1"/>
</dbReference>
<dbReference type="PIRSF" id="PIRSF036893">
    <property type="entry name" value="Lipocalin_ApoD"/>
    <property type="match status" value="1"/>
</dbReference>
<dbReference type="InterPro" id="IPR047202">
    <property type="entry name" value="Lipocalin_Blc-like_dom"/>
</dbReference>
<keyword evidence="8" id="KW-1185">Reference proteome</keyword>
<evidence type="ECO:0000256" key="1">
    <source>
        <dbReference type="ARBA" id="ARBA00006889"/>
    </source>
</evidence>
<sequence>MRKWIAITGLSAVAGLFFLSGCTGKKEPPYAPVSGFELQKYLGKWYEIARLPNRFEKDLVNVTATYSLREDGKVRVQNEGDKPDGKHKMAIGKAKLAGKPGEGYLRVSFFGPFYADYVIVALDKEHYQYALVASSDKYLWVLSRTPQLDKNIYKNLLQKAQQLGFDTSKLYVVPQKATEQQAGKQ</sequence>
<dbReference type="InterPro" id="IPR022271">
    <property type="entry name" value="Lipocalin_ApoD"/>
</dbReference>
<dbReference type="RefSeq" id="WP_106540565.1">
    <property type="nucleotide sequence ID" value="NZ_BLAU01000001.1"/>
</dbReference>
<dbReference type="GO" id="GO:0006950">
    <property type="term" value="P:response to stress"/>
    <property type="evidence" value="ECO:0007669"/>
    <property type="project" value="UniProtKB-ARBA"/>
</dbReference>
<comment type="similarity">
    <text evidence="1 2">Belongs to the calycin superfamily. Lipocalin family.</text>
</comment>
<proteinExistence type="inferred from homology"/>
<reference evidence="6 7" key="1">
    <citation type="submission" date="2018-03" db="EMBL/GenBank/DDBJ databases">
        <title>Genomic Encyclopedia of Archaeal and Bacterial Type Strains, Phase II (KMG-II): from individual species to whole genera.</title>
        <authorList>
            <person name="Goeker M."/>
        </authorList>
    </citation>
    <scope>NUCLEOTIDE SEQUENCE [LARGE SCALE GENOMIC DNA]</scope>
    <source>
        <strain evidence="6 7">DSM 27267</strain>
    </source>
</reference>
<dbReference type="Pfam" id="PF08212">
    <property type="entry name" value="Lipocalin_2"/>
    <property type="match status" value="1"/>
</dbReference>
<dbReference type="EMBL" id="PYGC01000001">
    <property type="protein sequence ID" value="PSK85534.1"/>
    <property type="molecule type" value="Genomic_DNA"/>
</dbReference>
<dbReference type="Proteomes" id="UP000396862">
    <property type="component" value="Unassembled WGS sequence"/>
</dbReference>
<reference evidence="5 8" key="2">
    <citation type="submission" date="2019-10" db="EMBL/GenBank/DDBJ databases">
        <title>Prolixibacter strains distinguished by the presence of nitrate reductase genes were adept at nitrate-dependent anaerobic corrosion of metallic iron and carbon steel.</title>
        <authorList>
            <person name="Iino T."/>
            <person name="Shono N."/>
            <person name="Ito K."/>
            <person name="Nakamura R."/>
            <person name="Sueoka K."/>
            <person name="Harayama S."/>
            <person name="Ohkuma M."/>
        </authorList>
    </citation>
    <scope>NUCLEOTIDE SEQUENCE [LARGE SCALE GENOMIC DNA]</scope>
    <source>
        <strain evidence="5 8">MIC1-1</strain>
    </source>
</reference>
<feature type="lipid moiety-binding region" description="N-palmitoyl cysteine" evidence="3">
    <location>
        <position position="22"/>
    </location>
</feature>
<accession>A0A2P8CKP0</accession>
<dbReference type="Proteomes" id="UP000240621">
    <property type="component" value="Unassembled WGS sequence"/>
</dbReference>
<dbReference type="AlphaFoldDB" id="A0A2P8CKP0"/>
<dbReference type="InterPro" id="IPR002446">
    <property type="entry name" value="Lipocalin_bac"/>
</dbReference>
<dbReference type="CDD" id="cd19438">
    <property type="entry name" value="lipocalin_Blc-like"/>
    <property type="match status" value="1"/>
</dbReference>
<dbReference type="EMBL" id="BLAU01000001">
    <property type="protein sequence ID" value="GET20154.1"/>
    <property type="molecule type" value="Genomic_DNA"/>
</dbReference>
<keyword evidence="3" id="KW-0564">Palmitate</keyword>
<dbReference type="PROSITE" id="PS51257">
    <property type="entry name" value="PROKAR_LIPOPROTEIN"/>
    <property type="match status" value="1"/>
</dbReference>
<dbReference type="SUPFAM" id="SSF50814">
    <property type="entry name" value="Lipocalins"/>
    <property type="match status" value="1"/>
</dbReference>
<dbReference type="InterPro" id="IPR022272">
    <property type="entry name" value="Lipocalin_CS"/>
</dbReference>
<gene>
    <name evidence="5" type="primary">blc</name>
    <name evidence="6" type="ORF">CLV93_101497</name>
    <name evidence="5" type="ORF">JCM18694_04000</name>
</gene>
<feature type="domain" description="Lipocalin/cytosolic fatty-acid binding" evidence="4">
    <location>
        <begin position="37"/>
        <end position="175"/>
    </location>
</feature>
<evidence type="ECO:0000259" key="4">
    <source>
        <dbReference type="Pfam" id="PF08212"/>
    </source>
</evidence>
<evidence type="ECO:0000313" key="8">
    <source>
        <dbReference type="Proteomes" id="UP000396862"/>
    </source>
</evidence>
<comment type="caution">
    <text evidence="6">The sequence shown here is derived from an EMBL/GenBank/DDBJ whole genome shotgun (WGS) entry which is preliminary data.</text>
</comment>
<evidence type="ECO:0000256" key="2">
    <source>
        <dbReference type="PIRNR" id="PIRNR036893"/>
    </source>
</evidence>
<dbReference type="InterPro" id="IPR000566">
    <property type="entry name" value="Lipocln_cytosolic_FA-bd_dom"/>
</dbReference>
<name>A0A2P8CKP0_9BACT</name>
<dbReference type="PRINTS" id="PR01171">
    <property type="entry name" value="BCTLIPOCALIN"/>
</dbReference>
<evidence type="ECO:0000313" key="5">
    <source>
        <dbReference type="EMBL" id="GET20154.1"/>
    </source>
</evidence>
<dbReference type="PANTHER" id="PTHR10612">
    <property type="entry name" value="APOLIPOPROTEIN D"/>
    <property type="match status" value="1"/>
</dbReference>
<evidence type="ECO:0000313" key="7">
    <source>
        <dbReference type="Proteomes" id="UP000240621"/>
    </source>
</evidence>